<evidence type="ECO:0000256" key="4">
    <source>
        <dbReference type="ARBA" id="ARBA00022692"/>
    </source>
</evidence>
<comment type="similarity">
    <text evidence="2">Belongs to the amino acid/polyamine transporter 2 family.</text>
</comment>
<gene>
    <name evidence="10" type="ORF">TVAG_238910</name>
</gene>
<dbReference type="KEGG" id="tva:5466057"/>
<evidence type="ECO:0000256" key="7">
    <source>
        <dbReference type="ARBA" id="ARBA00023136"/>
    </source>
</evidence>
<dbReference type="OMA" id="ANIMIAY"/>
<dbReference type="VEuPathDB" id="TrichDB:TVAGG3_0966880"/>
<evidence type="ECO:0000256" key="2">
    <source>
        <dbReference type="ARBA" id="ARBA00008066"/>
    </source>
</evidence>
<feature type="transmembrane region" description="Helical" evidence="8">
    <location>
        <begin position="292"/>
        <end position="313"/>
    </location>
</feature>
<reference evidence="10" key="2">
    <citation type="journal article" date="2007" name="Science">
        <title>Draft genome sequence of the sexually transmitted pathogen Trichomonas vaginalis.</title>
        <authorList>
            <person name="Carlton J.M."/>
            <person name="Hirt R.P."/>
            <person name="Silva J.C."/>
            <person name="Delcher A.L."/>
            <person name="Schatz M."/>
            <person name="Zhao Q."/>
            <person name="Wortman J.R."/>
            <person name="Bidwell S.L."/>
            <person name="Alsmark U.C.M."/>
            <person name="Besteiro S."/>
            <person name="Sicheritz-Ponten T."/>
            <person name="Noel C.J."/>
            <person name="Dacks J.B."/>
            <person name="Foster P.G."/>
            <person name="Simillion C."/>
            <person name="Van de Peer Y."/>
            <person name="Miranda-Saavedra D."/>
            <person name="Barton G.J."/>
            <person name="Westrop G.D."/>
            <person name="Mueller S."/>
            <person name="Dessi D."/>
            <person name="Fiori P.L."/>
            <person name="Ren Q."/>
            <person name="Paulsen I."/>
            <person name="Zhang H."/>
            <person name="Bastida-Corcuera F.D."/>
            <person name="Simoes-Barbosa A."/>
            <person name="Brown M.T."/>
            <person name="Hayes R.D."/>
            <person name="Mukherjee M."/>
            <person name="Okumura C.Y."/>
            <person name="Schneider R."/>
            <person name="Smith A.J."/>
            <person name="Vanacova S."/>
            <person name="Villalvazo M."/>
            <person name="Haas B.J."/>
            <person name="Pertea M."/>
            <person name="Feldblyum T.V."/>
            <person name="Utterback T.R."/>
            <person name="Shu C.L."/>
            <person name="Osoegawa K."/>
            <person name="de Jong P.J."/>
            <person name="Hrdy I."/>
            <person name="Horvathova L."/>
            <person name="Zubacova Z."/>
            <person name="Dolezal P."/>
            <person name="Malik S.B."/>
            <person name="Logsdon J.M. Jr."/>
            <person name="Henze K."/>
            <person name="Gupta A."/>
            <person name="Wang C.C."/>
            <person name="Dunne R.L."/>
            <person name="Upcroft J.A."/>
            <person name="Upcroft P."/>
            <person name="White O."/>
            <person name="Salzberg S.L."/>
            <person name="Tang P."/>
            <person name="Chiu C.-H."/>
            <person name="Lee Y.-S."/>
            <person name="Embley T.M."/>
            <person name="Coombs G.H."/>
            <person name="Mottram J.C."/>
            <person name="Tachezy J."/>
            <person name="Fraser-Liggett C.M."/>
            <person name="Johnson P.J."/>
        </authorList>
    </citation>
    <scope>NUCLEOTIDE SEQUENCE [LARGE SCALE GENOMIC DNA]</scope>
    <source>
        <strain evidence="10">G3</strain>
    </source>
</reference>
<keyword evidence="3" id="KW-0813">Transport</keyword>
<evidence type="ECO:0000256" key="3">
    <source>
        <dbReference type="ARBA" id="ARBA00022448"/>
    </source>
</evidence>
<dbReference type="AlphaFoldDB" id="A2DGC3"/>
<feature type="transmembrane region" description="Helical" evidence="8">
    <location>
        <begin position="359"/>
        <end position="379"/>
    </location>
</feature>
<feature type="transmembrane region" description="Helical" evidence="8">
    <location>
        <begin position="110"/>
        <end position="133"/>
    </location>
</feature>
<name>A2DGC3_TRIV3</name>
<dbReference type="PANTHER" id="PTHR22950">
    <property type="entry name" value="AMINO ACID TRANSPORTER"/>
    <property type="match status" value="1"/>
</dbReference>
<feature type="transmembrane region" description="Helical" evidence="8">
    <location>
        <begin position="214"/>
        <end position="236"/>
    </location>
</feature>
<dbReference type="InParanoid" id="A2DGC3"/>
<evidence type="ECO:0000313" key="11">
    <source>
        <dbReference type="Proteomes" id="UP000001542"/>
    </source>
</evidence>
<protein>
    <submittedName>
        <fullName evidence="10">Transmembrane amino acid transporter protein</fullName>
    </submittedName>
</protein>
<dbReference type="VEuPathDB" id="TrichDB:TVAG_238910"/>
<evidence type="ECO:0000256" key="5">
    <source>
        <dbReference type="ARBA" id="ARBA00022970"/>
    </source>
</evidence>
<organism evidence="10 11">
    <name type="scientific">Trichomonas vaginalis (strain ATCC PRA-98 / G3)</name>
    <dbReference type="NCBI Taxonomy" id="412133"/>
    <lineage>
        <taxon>Eukaryota</taxon>
        <taxon>Metamonada</taxon>
        <taxon>Parabasalia</taxon>
        <taxon>Trichomonadida</taxon>
        <taxon>Trichomonadidae</taxon>
        <taxon>Trichomonas</taxon>
    </lineage>
</organism>
<feature type="transmembrane region" description="Helical" evidence="8">
    <location>
        <begin position="248"/>
        <end position="272"/>
    </location>
</feature>
<keyword evidence="6 8" id="KW-1133">Transmembrane helix</keyword>
<dbReference type="GO" id="GO:0016020">
    <property type="term" value="C:membrane"/>
    <property type="evidence" value="ECO:0000318"/>
    <property type="project" value="GO_Central"/>
</dbReference>
<keyword evidence="11" id="KW-1185">Reference proteome</keyword>
<feature type="transmembrane region" description="Helical" evidence="8">
    <location>
        <begin position="145"/>
        <end position="164"/>
    </location>
</feature>
<comment type="subcellular location">
    <subcellularLocation>
        <location evidence="1">Membrane</location>
        <topology evidence="1">Multi-pass membrane protein</topology>
    </subcellularLocation>
</comment>
<dbReference type="STRING" id="5722.A2DGC3"/>
<proteinExistence type="inferred from homology"/>
<accession>A2DGC3</accession>
<feature type="domain" description="Amino acid transporter transmembrane" evidence="9">
    <location>
        <begin position="28"/>
        <end position="411"/>
    </location>
</feature>
<dbReference type="PANTHER" id="PTHR22950:SF458">
    <property type="entry name" value="SODIUM-COUPLED NEUTRAL AMINO ACID TRANSPORTER 11-RELATED"/>
    <property type="match status" value="1"/>
</dbReference>
<dbReference type="RefSeq" id="XP_001581505.1">
    <property type="nucleotide sequence ID" value="XM_001581455.1"/>
</dbReference>
<keyword evidence="4 8" id="KW-0812">Transmembrane</keyword>
<dbReference type="GO" id="GO:0015179">
    <property type="term" value="F:L-amino acid transmembrane transporter activity"/>
    <property type="evidence" value="ECO:0000318"/>
    <property type="project" value="GO_Central"/>
</dbReference>
<sequence>MSIKEEDVSLFTATEQTTTDAKPAQYTGVLATSINLLNSTLGASILTIANSFTFCGLIPSISILAVSACVSYVSASAIVKFHTITDIDSFAKISQVGLGKLGQYVTDISIMLYCYSCMTGYVVMGAEIIQSWFAIFHVNLYNARWKRYVTVLCYHFFVLFMLTLPRNMNFLSSTSIFCFIGLMLYFSGMIYKGVTILPKEGINPSVETGTFDLRIFNTLSINVLCYSLSGIVIPVIRVMAPSLHLRNVACAISYFFSFHIVFIPAVIGYLLFGAGTPTLILNAFDDHDHLFIIVRIACFVIMITSYPMMGLSLKRMYSHYFYGTDDQHLLPLKKRIICLACENLPPLLIGLFLPNARPALAIGGAIGGGMTNLFLPPLLYIKIMNKNRKQFVYWLMIIFAIIGLFLVGIATFEAVVDAIHFFKKAHSS</sequence>
<dbReference type="FunCoup" id="A2DGC3">
    <property type="interactions" value="73"/>
</dbReference>
<dbReference type="eggNOG" id="KOG1305">
    <property type="taxonomic scope" value="Eukaryota"/>
</dbReference>
<evidence type="ECO:0000256" key="1">
    <source>
        <dbReference type="ARBA" id="ARBA00004141"/>
    </source>
</evidence>
<dbReference type="OrthoDB" id="28208at2759"/>
<dbReference type="EMBL" id="DS113197">
    <property type="protein sequence ID" value="EAY20519.1"/>
    <property type="molecule type" value="Genomic_DNA"/>
</dbReference>
<dbReference type="Proteomes" id="UP000001542">
    <property type="component" value="Unassembled WGS sequence"/>
</dbReference>
<dbReference type="GO" id="GO:0003333">
    <property type="term" value="P:amino acid transmembrane transport"/>
    <property type="evidence" value="ECO:0000318"/>
    <property type="project" value="GO_Central"/>
</dbReference>
<evidence type="ECO:0000259" key="9">
    <source>
        <dbReference type="Pfam" id="PF01490"/>
    </source>
</evidence>
<dbReference type="Pfam" id="PF01490">
    <property type="entry name" value="Aa_trans"/>
    <property type="match status" value="1"/>
</dbReference>
<feature type="transmembrane region" description="Helical" evidence="8">
    <location>
        <begin position="45"/>
        <end position="73"/>
    </location>
</feature>
<feature type="transmembrane region" description="Helical" evidence="8">
    <location>
        <begin position="176"/>
        <end position="194"/>
    </location>
</feature>
<keyword evidence="5" id="KW-0029">Amino-acid transport</keyword>
<evidence type="ECO:0000256" key="6">
    <source>
        <dbReference type="ARBA" id="ARBA00022989"/>
    </source>
</evidence>
<keyword evidence="7 8" id="KW-0472">Membrane</keyword>
<reference evidence="10" key="1">
    <citation type="submission" date="2006-10" db="EMBL/GenBank/DDBJ databases">
        <authorList>
            <person name="Amadeo P."/>
            <person name="Zhao Q."/>
            <person name="Wortman J."/>
            <person name="Fraser-Liggett C."/>
            <person name="Carlton J."/>
        </authorList>
    </citation>
    <scope>NUCLEOTIDE SEQUENCE</scope>
    <source>
        <strain evidence="10">G3</strain>
    </source>
</reference>
<evidence type="ECO:0000256" key="8">
    <source>
        <dbReference type="SAM" id="Phobius"/>
    </source>
</evidence>
<evidence type="ECO:0000313" key="10">
    <source>
        <dbReference type="EMBL" id="EAY20519.1"/>
    </source>
</evidence>
<feature type="transmembrane region" description="Helical" evidence="8">
    <location>
        <begin position="391"/>
        <end position="412"/>
    </location>
</feature>
<dbReference type="SMR" id="A2DGC3"/>
<dbReference type="InterPro" id="IPR013057">
    <property type="entry name" value="AA_transpt_TM"/>
</dbReference>